<sequence length="93" mass="10423">MSLPSVELLESRHTFPGPYTFKVIGSAEANFTGRVIAHVRDELRMELDPPYSLRSTKKGDHVSITIEPECESPQQVIAIYSRLTGMDGLFMLL</sequence>
<dbReference type="STRING" id="1891926.Fuma_00976"/>
<name>A0A1P8WBE6_9PLAN</name>
<dbReference type="RefSeq" id="WP_077023158.1">
    <property type="nucleotide sequence ID" value="NZ_CP017641.1"/>
</dbReference>
<dbReference type="KEGG" id="fmr:Fuma_00976"/>
<keyword evidence="2" id="KW-1185">Reference proteome</keyword>
<dbReference type="OrthoDB" id="5523904at2"/>
<protein>
    <recommendedName>
        <fullName evidence="3">DUF493 domain-containing protein</fullName>
    </recommendedName>
</protein>
<dbReference type="AlphaFoldDB" id="A0A1P8WBE6"/>
<dbReference type="Proteomes" id="UP000187735">
    <property type="component" value="Chromosome"/>
</dbReference>
<reference evidence="1 2" key="1">
    <citation type="journal article" date="2016" name="Front. Microbiol.">
        <title>Fuerstia marisgermanicae gen. nov., sp. nov., an Unusual Member of the Phylum Planctomycetes from the German Wadden Sea.</title>
        <authorList>
            <person name="Kohn T."/>
            <person name="Heuer A."/>
            <person name="Jogler M."/>
            <person name="Vollmers J."/>
            <person name="Boedeker C."/>
            <person name="Bunk B."/>
            <person name="Rast P."/>
            <person name="Borchert D."/>
            <person name="Glockner I."/>
            <person name="Freese H.M."/>
            <person name="Klenk H.P."/>
            <person name="Overmann J."/>
            <person name="Kaster A.K."/>
            <person name="Rohde M."/>
            <person name="Wiegand S."/>
            <person name="Jogler C."/>
        </authorList>
    </citation>
    <scope>NUCLEOTIDE SEQUENCE [LARGE SCALE GENOMIC DNA]</scope>
    <source>
        <strain evidence="1 2">NH11</strain>
    </source>
</reference>
<dbReference type="SUPFAM" id="SSF117991">
    <property type="entry name" value="YbeD/HP0495-like"/>
    <property type="match status" value="1"/>
</dbReference>
<dbReference type="Pfam" id="PF04359">
    <property type="entry name" value="DUF493"/>
    <property type="match status" value="1"/>
</dbReference>
<evidence type="ECO:0000313" key="1">
    <source>
        <dbReference type="EMBL" id="APZ91388.1"/>
    </source>
</evidence>
<evidence type="ECO:0008006" key="3">
    <source>
        <dbReference type="Google" id="ProtNLM"/>
    </source>
</evidence>
<organism evidence="1 2">
    <name type="scientific">Fuerstiella marisgermanici</name>
    <dbReference type="NCBI Taxonomy" id="1891926"/>
    <lineage>
        <taxon>Bacteria</taxon>
        <taxon>Pseudomonadati</taxon>
        <taxon>Planctomycetota</taxon>
        <taxon>Planctomycetia</taxon>
        <taxon>Planctomycetales</taxon>
        <taxon>Planctomycetaceae</taxon>
        <taxon>Fuerstiella</taxon>
    </lineage>
</organism>
<gene>
    <name evidence="1" type="ORF">Fuma_00976</name>
</gene>
<proteinExistence type="predicted"/>
<dbReference type="EMBL" id="CP017641">
    <property type="protein sequence ID" value="APZ91388.1"/>
    <property type="molecule type" value="Genomic_DNA"/>
</dbReference>
<accession>A0A1P8WBE6</accession>
<dbReference type="InterPro" id="IPR027471">
    <property type="entry name" value="YbeD-like_sf"/>
</dbReference>
<evidence type="ECO:0000313" key="2">
    <source>
        <dbReference type="Proteomes" id="UP000187735"/>
    </source>
</evidence>
<dbReference type="InterPro" id="IPR007454">
    <property type="entry name" value="UPF0250_YbeD-like"/>
</dbReference>
<dbReference type="Gene3D" id="3.30.70.260">
    <property type="match status" value="1"/>
</dbReference>